<dbReference type="GO" id="GO:0006152">
    <property type="term" value="P:purine nucleoside catabolic process"/>
    <property type="evidence" value="ECO:0007669"/>
    <property type="project" value="TreeGrafter"/>
</dbReference>
<dbReference type="InterPro" id="IPR036452">
    <property type="entry name" value="Ribo_hydro-like"/>
</dbReference>
<feature type="domain" description="Inosine/uridine-preferring nucleoside hydrolase" evidence="3">
    <location>
        <begin position="4"/>
        <end position="303"/>
    </location>
</feature>
<accession>A0AAN4ZNI6</accession>
<dbReference type="Proteomes" id="UP000886597">
    <property type="component" value="Unassembled WGS sequence"/>
</dbReference>
<dbReference type="GO" id="GO:0005829">
    <property type="term" value="C:cytosol"/>
    <property type="evidence" value="ECO:0007669"/>
    <property type="project" value="TreeGrafter"/>
</dbReference>
<protein>
    <submittedName>
        <fullName evidence="5">Nucleoside hydrolase</fullName>
    </submittedName>
</protein>
<proteinExistence type="predicted"/>
<dbReference type="InterPro" id="IPR001910">
    <property type="entry name" value="Inosine/uridine_hydrolase_dom"/>
</dbReference>
<dbReference type="InterPro" id="IPR023186">
    <property type="entry name" value="IUNH"/>
</dbReference>
<evidence type="ECO:0000313" key="5">
    <source>
        <dbReference type="EMBL" id="GEQ54634.1"/>
    </source>
</evidence>
<evidence type="ECO:0000313" key="4">
    <source>
        <dbReference type="EMBL" id="GEQ49653.1"/>
    </source>
</evidence>
<organism evidence="5 6">
    <name type="scientific">Tetragenococcus koreensis</name>
    <dbReference type="NCBI Taxonomy" id="290335"/>
    <lineage>
        <taxon>Bacteria</taxon>
        <taxon>Bacillati</taxon>
        <taxon>Bacillota</taxon>
        <taxon>Bacilli</taxon>
        <taxon>Lactobacillales</taxon>
        <taxon>Enterococcaceae</taxon>
        <taxon>Tetragenococcus</taxon>
    </lineage>
</organism>
<keyword evidence="2" id="KW-0326">Glycosidase</keyword>
<reference evidence="5" key="1">
    <citation type="submission" date="2019-08" db="EMBL/GenBank/DDBJ databases">
        <authorList>
            <person name="Ishikawa M."/>
            <person name="Suzuki T."/>
            <person name="Matsutani M."/>
        </authorList>
    </citation>
    <scope>NUCLEOTIDE SEQUENCE</scope>
    <source>
        <strain evidence="5">7C1</strain>
        <strain evidence="4">8C4</strain>
    </source>
</reference>
<reference evidence="5" key="2">
    <citation type="journal article" date="2020" name="Int. Dairy J.">
        <title>Lactic acid bacterial diversity in Brie cheese focusing on salt concentration and pH of isolation medium and characterisation of halophilic and alkaliphilic lactic acid bacterial isolates.</title>
        <authorList>
            <person name="Unno R."/>
            <person name="Matsutani M."/>
            <person name="Suzuki T."/>
            <person name="Kodama K."/>
            <person name="Matsushita H."/>
            <person name="Yamasato K."/>
            <person name="Koizumi Y."/>
            <person name="Ishikawa M."/>
        </authorList>
    </citation>
    <scope>NUCLEOTIDE SEQUENCE</scope>
    <source>
        <strain evidence="5">7C1</strain>
        <strain evidence="4">8C4</strain>
    </source>
</reference>
<dbReference type="RefSeq" id="WP_202584074.1">
    <property type="nucleotide sequence ID" value="NZ_BKBO01000022.1"/>
</dbReference>
<dbReference type="SUPFAM" id="SSF53590">
    <property type="entry name" value="Nucleoside hydrolase"/>
    <property type="match status" value="1"/>
</dbReference>
<keyword evidence="7" id="KW-1185">Reference proteome</keyword>
<dbReference type="AlphaFoldDB" id="A0AAN4ZNI6"/>
<evidence type="ECO:0000256" key="2">
    <source>
        <dbReference type="ARBA" id="ARBA00023295"/>
    </source>
</evidence>
<evidence type="ECO:0000313" key="7">
    <source>
        <dbReference type="Proteomes" id="UP000886607"/>
    </source>
</evidence>
<evidence type="ECO:0000259" key="3">
    <source>
        <dbReference type="Pfam" id="PF01156"/>
    </source>
</evidence>
<dbReference type="EMBL" id="BKBO01000022">
    <property type="protein sequence ID" value="GEQ49653.1"/>
    <property type="molecule type" value="Genomic_DNA"/>
</dbReference>
<evidence type="ECO:0000313" key="6">
    <source>
        <dbReference type="Proteomes" id="UP000886597"/>
    </source>
</evidence>
<dbReference type="PANTHER" id="PTHR12304">
    <property type="entry name" value="INOSINE-URIDINE PREFERRING NUCLEOSIDE HYDROLASE"/>
    <property type="match status" value="1"/>
</dbReference>
<evidence type="ECO:0000256" key="1">
    <source>
        <dbReference type="ARBA" id="ARBA00022801"/>
    </source>
</evidence>
<dbReference type="EMBL" id="BKBQ01000021">
    <property type="protein sequence ID" value="GEQ54634.1"/>
    <property type="molecule type" value="Genomic_DNA"/>
</dbReference>
<dbReference type="Proteomes" id="UP000886607">
    <property type="component" value="Unassembled WGS sequence"/>
</dbReference>
<name>A0AAN4ZNI6_9ENTE</name>
<sequence>MEKVLLDTDIGTEVDDALSLAYLLVHPEIELVGITTVTGEAEKRAKLASVMCEVANQDIPILPGTERPILRSQIENFAPQSAILNQWEHKSKFSNHSAIPFMQKIIRDNPGEITLLGIAPLTNIGLLFAMDPEIPKLLKKLVLMCGSPTYSRDDVGAEEMGAMNSDDRLVLSSLGIIENNALIDPEAMELTYSANVNERISYGLNVTSQLTDNKGESIQSIFEHPLMKPVYAMAEEWFKDQETLTFHDPLAAVALVHPEICQYEKGDFLLNTKNELLSGFTYWKTNEKGKQKIAVNVDKEQFFHYFTVPFSNK</sequence>
<comment type="caution">
    <text evidence="5">The sequence shown here is derived from an EMBL/GenBank/DDBJ whole genome shotgun (WGS) entry which is preliminary data.</text>
</comment>
<dbReference type="Pfam" id="PF01156">
    <property type="entry name" value="IU_nuc_hydro"/>
    <property type="match status" value="1"/>
</dbReference>
<dbReference type="Gene3D" id="3.90.245.10">
    <property type="entry name" value="Ribonucleoside hydrolase-like"/>
    <property type="match status" value="1"/>
</dbReference>
<keyword evidence="1 5" id="KW-0378">Hydrolase</keyword>
<dbReference type="GO" id="GO:0008477">
    <property type="term" value="F:purine nucleosidase activity"/>
    <property type="evidence" value="ECO:0007669"/>
    <property type="project" value="TreeGrafter"/>
</dbReference>
<dbReference type="PANTHER" id="PTHR12304:SF4">
    <property type="entry name" value="URIDINE NUCLEOSIDASE"/>
    <property type="match status" value="1"/>
</dbReference>
<gene>
    <name evidence="4" type="ORF">TK11N_15050</name>
    <name evidence="5" type="ORF">TK2N_14780</name>
</gene>